<keyword evidence="4" id="KW-1185">Reference proteome</keyword>
<comment type="caution">
    <text evidence="3">The sequence shown here is derived from an EMBL/GenBank/DDBJ whole genome shotgun (WGS) entry which is preliminary data.</text>
</comment>
<evidence type="ECO:0000256" key="2">
    <source>
        <dbReference type="ARBA" id="ARBA00023242"/>
    </source>
</evidence>
<comment type="subcellular location">
    <subcellularLocation>
        <location evidence="1">Nucleus</location>
    </subcellularLocation>
</comment>
<proteinExistence type="predicted"/>
<dbReference type="EMBL" id="MLKD01000005">
    <property type="protein sequence ID" value="OQE26540.1"/>
    <property type="molecule type" value="Genomic_DNA"/>
</dbReference>
<dbReference type="OrthoDB" id="3251668at2759"/>
<reference evidence="4" key="1">
    <citation type="journal article" date="2017" name="Nat. Microbiol.">
        <title>Global analysis of biosynthetic gene clusters reveals vast potential of secondary metabolite production in Penicillium species.</title>
        <authorList>
            <person name="Nielsen J.C."/>
            <person name="Grijseels S."/>
            <person name="Prigent S."/>
            <person name="Ji B."/>
            <person name="Dainat J."/>
            <person name="Nielsen K.F."/>
            <person name="Frisvad J.C."/>
            <person name="Workman M."/>
            <person name="Nielsen J."/>
        </authorList>
    </citation>
    <scope>NUCLEOTIDE SEQUENCE [LARGE SCALE GENOMIC DNA]</scope>
    <source>
        <strain evidence="4">IBT 24891</strain>
    </source>
</reference>
<keyword evidence="2" id="KW-0539">Nucleus</keyword>
<gene>
    <name evidence="3" type="ORF">PENSTE_c005G09227</name>
</gene>
<dbReference type="PANTHER" id="PTHR37534:SF46">
    <property type="entry name" value="ZN(II)2CYS6 TRANSCRIPTION FACTOR (EUROFUNG)"/>
    <property type="match status" value="1"/>
</dbReference>
<dbReference type="AlphaFoldDB" id="A0A1V6TKT8"/>
<sequence length="285" mass="32022">MGRSLPIKNSPLVKKSPLYNDYRTKKSHWHSLGPTSTLRWPQQPHSPHSSRLLAWFQERVSQRLAGVDGPQNPRRRIVLPLAEACDAVRSSVLALAANDLSPQYPKNDPWHHKFKELSQHHHQGALSLLASELKRLSALPLSETCPAASLVPTLASVMIVCNNDLLNSETSEWRMHLAVAREILNVANTHSDIEQSFSDMQVFFLQEYYATSVWMNMTNFNRVDKIVMKPPTSNEDAALSGFVHLIHHITQLERMKKAGEQSSASDTTASSSSFQAQSIYTEIYG</sequence>
<dbReference type="Pfam" id="PF11951">
    <property type="entry name" value="Fungal_trans_2"/>
    <property type="match status" value="1"/>
</dbReference>
<evidence type="ECO:0000313" key="4">
    <source>
        <dbReference type="Proteomes" id="UP000191285"/>
    </source>
</evidence>
<dbReference type="STRING" id="303698.A0A1V6TKT8"/>
<name>A0A1V6TKT8_9EURO</name>
<dbReference type="PANTHER" id="PTHR37534">
    <property type="entry name" value="TRANSCRIPTIONAL ACTIVATOR PROTEIN UGA3"/>
    <property type="match status" value="1"/>
</dbReference>
<accession>A0A1V6TKT8</accession>
<evidence type="ECO:0000313" key="3">
    <source>
        <dbReference type="EMBL" id="OQE26540.1"/>
    </source>
</evidence>
<protein>
    <submittedName>
        <fullName evidence="3">Uncharacterized protein</fullName>
    </submittedName>
</protein>
<evidence type="ECO:0000256" key="1">
    <source>
        <dbReference type="ARBA" id="ARBA00004123"/>
    </source>
</evidence>
<dbReference type="Proteomes" id="UP000191285">
    <property type="component" value="Unassembled WGS sequence"/>
</dbReference>
<dbReference type="GO" id="GO:0005634">
    <property type="term" value="C:nucleus"/>
    <property type="evidence" value="ECO:0007669"/>
    <property type="project" value="UniProtKB-SubCell"/>
</dbReference>
<dbReference type="InterPro" id="IPR021858">
    <property type="entry name" value="Fun_TF"/>
</dbReference>
<organism evidence="3 4">
    <name type="scientific">Penicillium steckii</name>
    <dbReference type="NCBI Taxonomy" id="303698"/>
    <lineage>
        <taxon>Eukaryota</taxon>
        <taxon>Fungi</taxon>
        <taxon>Dikarya</taxon>
        <taxon>Ascomycota</taxon>
        <taxon>Pezizomycotina</taxon>
        <taxon>Eurotiomycetes</taxon>
        <taxon>Eurotiomycetidae</taxon>
        <taxon>Eurotiales</taxon>
        <taxon>Aspergillaceae</taxon>
        <taxon>Penicillium</taxon>
    </lineage>
</organism>